<evidence type="ECO:0000313" key="8">
    <source>
        <dbReference type="Proteomes" id="UP000184275"/>
    </source>
</evidence>
<dbReference type="Pfam" id="PF00137">
    <property type="entry name" value="ATP-synt_C"/>
    <property type="match status" value="2"/>
</dbReference>
<dbReference type="SUPFAM" id="SSF81333">
    <property type="entry name" value="F1F0 ATP synthase subunit C"/>
    <property type="match status" value="2"/>
</dbReference>
<keyword evidence="2 5" id="KW-0812">Transmembrane</keyword>
<dbReference type="GO" id="GO:0033177">
    <property type="term" value="C:proton-transporting two-sector ATPase complex, proton-transporting domain"/>
    <property type="evidence" value="ECO:0007669"/>
    <property type="project" value="InterPro"/>
</dbReference>
<keyword evidence="4 5" id="KW-0472">Membrane</keyword>
<evidence type="ECO:0000256" key="4">
    <source>
        <dbReference type="ARBA" id="ARBA00023136"/>
    </source>
</evidence>
<organism evidence="7 8">
    <name type="scientific">Fibrobacter intestinalis</name>
    <dbReference type="NCBI Taxonomy" id="28122"/>
    <lineage>
        <taxon>Bacteria</taxon>
        <taxon>Pseudomonadati</taxon>
        <taxon>Fibrobacterota</taxon>
        <taxon>Fibrobacteria</taxon>
        <taxon>Fibrobacterales</taxon>
        <taxon>Fibrobacteraceae</taxon>
        <taxon>Fibrobacter</taxon>
    </lineage>
</organism>
<dbReference type="Gene3D" id="1.20.120.610">
    <property type="entry name" value="lithium bound rotor ring of v- atpase"/>
    <property type="match status" value="1"/>
</dbReference>
<evidence type="ECO:0000256" key="3">
    <source>
        <dbReference type="ARBA" id="ARBA00022989"/>
    </source>
</evidence>
<dbReference type="NCBIfam" id="NF005174">
    <property type="entry name" value="PRK06649.1"/>
    <property type="match status" value="1"/>
</dbReference>
<keyword evidence="8" id="KW-1185">Reference proteome</keyword>
<dbReference type="AlphaFoldDB" id="A0A1M6T132"/>
<evidence type="ECO:0000259" key="6">
    <source>
        <dbReference type="Pfam" id="PF00137"/>
    </source>
</evidence>
<name>A0A1M6T132_9BACT</name>
<evidence type="ECO:0000256" key="1">
    <source>
        <dbReference type="ARBA" id="ARBA00004141"/>
    </source>
</evidence>
<feature type="transmembrane region" description="Helical" evidence="5">
    <location>
        <begin position="134"/>
        <end position="156"/>
    </location>
</feature>
<comment type="subcellular location">
    <subcellularLocation>
        <location evidence="1">Membrane</location>
        <topology evidence="1">Multi-pass membrane protein</topology>
    </subcellularLocation>
</comment>
<dbReference type="GO" id="GO:0015078">
    <property type="term" value="F:proton transmembrane transporter activity"/>
    <property type="evidence" value="ECO:0007669"/>
    <property type="project" value="InterPro"/>
</dbReference>
<protein>
    <submittedName>
        <fullName evidence="7">V/A-type H+-transporting ATPase subunit K</fullName>
    </submittedName>
</protein>
<dbReference type="RefSeq" id="WP_073303353.1">
    <property type="nucleotide sequence ID" value="NZ_FRAW01000008.1"/>
</dbReference>
<dbReference type="EMBL" id="FRAW01000008">
    <property type="protein sequence ID" value="SHK50626.1"/>
    <property type="molecule type" value="Genomic_DNA"/>
</dbReference>
<feature type="transmembrane region" description="Helical" evidence="5">
    <location>
        <begin position="51"/>
        <end position="77"/>
    </location>
</feature>
<evidence type="ECO:0000256" key="2">
    <source>
        <dbReference type="ARBA" id="ARBA00022692"/>
    </source>
</evidence>
<reference evidence="8" key="1">
    <citation type="submission" date="2016-11" db="EMBL/GenBank/DDBJ databases">
        <authorList>
            <person name="Varghese N."/>
            <person name="Submissions S."/>
        </authorList>
    </citation>
    <scope>NUCLEOTIDE SEQUENCE [LARGE SCALE GENOMIC DNA]</scope>
    <source>
        <strain evidence="8">UWOS</strain>
    </source>
</reference>
<dbReference type="Proteomes" id="UP000184275">
    <property type="component" value="Unassembled WGS sequence"/>
</dbReference>
<dbReference type="InterPro" id="IPR035921">
    <property type="entry name" value="F/V-ATP_Csub_sf"/>
</dbReference>
<evidence type="ECO:0000256" key="5">
    <source>
        <dbReference type="SAM" id="Phobius"/>
    </source>
</evidence>
<feature type="domain" description="V-ATPase proteolipid subunit C-like" evidence="6">
    <location>
        <begin position="96"/>
        <end position="155"/>
    </location>
</feature>
<keyword evidence="3 5" id="KW-1133">Transmembrane helix</keyword>
<evidence type="ECO:0000313" key="7">
    <source>
        <dbReference type="EMBL" id="SHK50626.1"/>
    </source>
</evidence>
<sequence>MDQNMLITLSKLGAVAALGLAAVGSALGCGTAGMAAIGAWKKAYLKGKNALFTLLIFVGAPIAQTIYGMLLMLYILGKISPEGGTDPTASMWAAYLGVGIFGGIGMLASAWYIGKSAANACNALGETGKGLVNYLMVLGVGETVALFVMVFSMMLVS</sequence>
<feature type="transmembrane region" description="Helical" evidence="5">
    <location>
        <begin position="89"/>
        <end position="114"/>
    </location>
</feature>
<proteinExistence type="predicted"/>
<dbReference type="InterPro" id="IPR002379">
    <property type="entry name" value="ATPase_proteolipid_c-like_dom"/>
</dbReference>
<gene>
    <name evidence="7" type="ORF">SAMN05720469_10833</name>
</gene>
<feature type="domain" description="V-ATPase proteolipid subunit C-like" evidence="6">
    <location>
        <begin position="12"/>
        <end position="75"/>
    </location>
</feature>
<accession>A0A1M6T132</accession>